<dbReference type="AlphaFoldDB" id="A0A182IG82"/>
<reference evidence="1" key="1">
    <citation type="submission" date="2022-08" db="UniProtKB">
        <authorList>
            <consortium name="EnsemblMetazoa"/>
        </authorList>
    </citation>
    <scope>IDENTIFICATION</scope>
    <source>
        <strain evidence="1">Dongola</strain>
    </source>
</reference>
<protein>
    <submittedName>
        <fullName evidence="1">Uncharacterized protein</fullName>
    </submittedName>
</protein>
<accession>A0A182IG82</accession>
<evidence type="ECO:0000313" key="1">
    <source>
        <dbReference type="EnsemblMetazoa" id="AARA014482-PA"/>
    </source>
</evidence>
<dbReference type="EnsemblMetazoa" id="AARA014482-RA">
    <property type="protein sequence ID" value="AARA014482-PA"/>
    <property type="gene ID" value="AARA014482"/>
</dbReference>
<organism evidence="1 2">
    <name type="scientific">Anopheles arabiensis</name>
    <name type="common">Mosquito</name>
    <dbReference type="NCBI Taxonomy" id="7173"/>
    <lineage>
        <taxon>Eukaryota</taxon>
        <taxon>Metazoa</taxon>
        <taxon>Ecdysozoa</taxon>
        <taxon>Arthropoda</taxon>
        <taxon>Hexapoda</taxon>
        <taxon>Insecta</taxon>
        <taxon>Pterygota</taxon>
        <taxon>Neoptera</taxon>
        <taxon>Endopterygota</taxon>
        <taxon>Diptera</taxon>
        <taxon>Nematocera</taxon>
        <taxon>Culicoidea</taxon>
        <taxon>Culicidae</taxon>
        <taxon>Anophelinae</taxon>
        <taxon>Anopheles</taxon>
    </lineage>
</organism>
<proteinExistence type="predicted"/>
<dbReference type="Proteomes" id="UP000075840">
    <property type="component" value="Unassembled WGS sequence"/>
</dbReference>
<dbReference type="VEuPathDB" id="VectorBase:AARA014482"/>
<sequence>PLSARRCVLLKSTRSSVVIFNFLFRLLYFSLFLIHLYRFFFTYPFYTFSSFFFFVRYTTVSSFFCKYFLKF</sequence>
<evidence type="ECO:0000313" key="2">
    <source>
        <dbReference type="Proteomes" id="UP000075840"/>
    </source>
</evidence>
<dbReference type="EMBL" id="APCN01001485">
    <property type="status" value="NOT_ANNOTATED_CDS"/>
    <property type="molecule type" value="Genomic_DNA"/>
</dbReference>
<keyword evidence="2" id="KW-1185">Reference proteome</keyword>
<name>A0A182IG82_ANOAR</name>